<dbReference type="NCBIfam" id="NF000539">
    <property type="entry name" value="plantaricin"/>
    <property type="match status" value="1"/>
</dbReference>
<evidence type="ECO:0000313" key="2">
    <source>
        <dbReference type="Proteomes" id="UP000198619"/>
    </source>
</evidence>
<organism evidence="1 2">
    <name type="scientific">Clostridium frigidicarnis</name>
    <dbReference type="NCBI Taxonomy" id="84698"/>
    <lineage>
        <taxon>Bacteria</taxon>
        <taxon>Bacillati</taxon>
        <taxon>Bacillota</taxon>
        <taxon>Clostridia</taxon>
        <taxon>Eubacteriales</taxon>
        <taxon>Clostridiaceae</taxon>
        <taxon>Clostridium</taxon>
    </lineage>
</organism>
<dbReference type="OrthoDB" id="4248078at2"/>
<evidence type="ECO:0000313" key="1">
    <source>
        <dbReference type="EMBL" id="SFB45773.1"/>
    </source>
</evidence>
<dbReference type="Proteomes" id="UP000198619">
    <property type="component" value="Unassembled WGS sequence"/>
</dbReference>
<dbReference type="GO" id="GO:0050830">
    <property type="term" value="P:defense response to Gram-positive bacterium"/>
    <property type="evidence" value="ECO:0007669"/>
    <property type="project" value="InterPro"/>
</dbReference>
<gene>
    <name evidence="1" type="ORF">SAMN04488528_10697</name>
</gene>
<accession>A0A1I1BB83</accession>
<protein>
    <submittedName>
        <fullName evidence="1">Lantibiotic alpha</fullName>
    </submittedName>
</protein>
<dbReference type="AlphaFoldDB" id="A0A1I1BB83"/>
<reference evidence="1 2" key="1">
    <citation type="submission" date="2016-10" db="EMBL/GenBank/DDBJ databases">
        <authorList>
            <person name="de Groot N.N."/>
        </authorList>
    </citation>
    <scope>NUCLEOTIDE SEQUENCE [LARGE SCALE GENOMIC DNA]</scope>
    <source>
        <strain evidence="1 2">DSM 12271</strain>
    </source>
</reference>
<sequence>MNKTNFLKNPVIRSKVQCELADPCSNVLEEIKEHEECSIAGGTMLTTKGYHDGYIIASALLGNKGKVCTATVECQNNCRS</sequence>
<proteinExistence type="predicted"/>
<keyword evidence="2" id="KW-1185">Reference proteome</keyword>
<dbReference type="RefSeq" id="WP_090043248.1">
    <property type="nucleotide sequence ID" value="NZ_FOKI01000069.1"/>
</dbReference>
<dbReference type="InterPro" id="IPR029243">
    <property type="entry name" value="Lantibiotic_alpha"/>
</dbReference>
<dbReference type="EMBL" id="FOKI01000069">
    <property type="protein sequence ID" value="SFB45773.1"/>
    <property type="molecule type" value="Genomic_DNA"/>
</dbReference>
<name>A0A1I1BB83_9CLOT</name>
<dbReference type="Pfam" id="PF14867">
    <property type="entry name" value="Lantibiotic_a"/>
    <property type="match status" value="1"/>
</dbReference>